<dbReference type="EMBL" id="FPJW01000001">
    <property type="protein sequence ID" value="SFW99255.1"/>
    <property type="molecule type" value="Genomic_DNA"/>
</dbReference>
<dbReference type="RefSeq" id="WP_072324380.1">
    <property type="nucleotide sequence ID" value="NZ_FPJW01000001.1"/>
</dbReference>
<dbReference type="OrthoDB" id="6195342at2"/>
<proteinExistence type="predicted"/>
<dbReference type="AlphaFoldDB" id="A0A1K1TF06"/>
<dbReference type="STRING" id="1122209.SAMN02745752_00118"/>
<organism evidence="1 2">
    <name type="scientific">Marinospirillum alkaliphilum DSM 21637</name>
    <dbReference type="NCBI Taxonomy" id="1122209"/>
    <lineage>
        <taxon>Bacteria</taxon>
        <taxon>Pseudomonadati</taxon>
        <taxon>Pseudomonadota</taxon>
        <taxon>Gammaproteobacteria</taxon>
        <taxon>Oceanospirillales</taxon>
        <taxon>Oceanospirillaceae</taxon>
        <taxon>Marinospirillum</taxon>
    </lineage>
</organism>
<evidence type="ECO:0000313" key="1">
    <source>
        <dbReference type="EMBL" id="SFW99255.1"/>
    </source>
</evidence>
<protein>
    <submittedName>
        <fullName evidence="1">mRNA interferase YafO</fullName>
    </submittedName>
</protein>
<keyword evidence="2" id="KW-1185">Reference proteome</keyword>
<sequence>MIRVFASQLLKQQLPKQELENLLSDFRQYKDSGVLPDTFGRDVPYDHPSNLPLIRSEEVQHLHLKPANTPDWPAHLAPFRRTSDIHLVYCQGAIHPQYYYLMLILAPDAHQQARDNNRMFKLARMAESFRQHY</sequence>
<name>A0A1K1TF06_9GAMM</name>
<gene>
    <name evidence="1" type="ORF">SAMN02745752_00118</name>
</gene>
<accession>A0A1K1TF06</accession>
<dbReference type="Pfam" id="PF13957">
    <property type="entry name" value="YafO_toxin"/>
    <property type="match status" value="1"/>
</dbReference>
<dbReference type="InterPro" id="IPR020353">
    <property type="entry name" value="Toxin_YafO"/>
</dbReference>
<dbReference type="NCBIfam" id="NF007377">
    <property type="entry name" value="PRK09885.1"/>
    <property type="match status" value="1"/>
</dbReference>
<evidence type="ECO:0000313" key="2">
    <source>
        <dbReference type="Proteomes" id="UP000182350"/>
    </source>
</evidence>
<dbReference type="Proteomes" id="UP000182350">
    <property type="component" value="Unassembled WGS sequence"/>
</dbReference>
<reference evidence="1 2" key="1">
    <citation type="submission" date="2016-11" db="EMBL/GenBank/DDBJ databases">
        <authorList>
            <person name="Jaros S."/>
            <person name="Januszkiewicz K."/>
            <person name="Wedrychowicz H."/>
        </authorList>
    </citation>
    <scope>NUCLEOTIDE SEQUENCE [LARGE SCALE GENOMIC DNA]</scope>
    <source>
        <strain evidence="1 2">DSM 21637</strain>
    </source>
</reference>